<evidence type="ECO:0000313" key="2">
    <source>
        <dbReference type="Proteomes" id="UP001056384"/>
    </source>
</evidence>
<dbReference type="AlphaFoldDB" id="A0A9Q9API7"/>
<organism evidence="1 2">
    <name type="scientific">Septoria linicola</name>
    <dbReference type="NCBI Taxonomy" id="215465"/>
    <lineage>
        <taxon>Eukaryota</taxon>
        <taxon>Fungi</taxon>
        <taxon>Dikarya</taxon>
        <taxon>Ascomycota</taxon>
        <taxon>Pezizomycotina</taxon>
        <taxon>Dothideomycetes</taxon>
        <taxon>Dothideomycetidae</taxon>
        <taxon>Mycosphaerellales</taxon>
        <taxon>Mycosphaerellaceae</taxon>
        <taxon>Septoria</taxon>
    </lineage>
</organism>
<proteinExistence type="predicted"/>
<keyword evidence="2" id="KW-1185">Reference proteome</keyword>
<accession>A0A9Q9API7</accession>
<name>A0A9Q9API7_9PEZI</name>
<dbReference type="Proteomes" id="UP001056384">
    <property type="component" value="Chromosome 4"/>
</dbReference>
<dbReference type="EMBL" id="CP099421">
    <property type="protein sequence ID" value="USW52074.1"/>
    <property type="molecule type" value="Genomic_DNA"/>
</dbReference>
<evidence type="ECO:0000313" key="1">
    <source>
        <dbReference type="EMBL" id="USW52074.1"/>
    </source>
</evidence>
<reference evidence="1" key="1">
    <citation type="submission" date="2022-06" db="EMBL/GenBank/DDBJ databases">
        <title>Complete genome sequences of two strains of the flax pathogen Septoria linicola.</title>
        <authorList>
            <person name="Lapalu N."/>
            <person name="Simon A."/>
            <person name="Demenou B."/>
            <person name="Paumier D."/>
            <person name="Guillot M.-P."/>
            <person name="Gout L."/>
            <person name="Valade R."/>
        </authorList>
    </citation>
    <scope>NUCLEOTIDE SEQUENCE</scope>
    <source>
        <strain evidence="1">SE15195</strain>
    </source>
</reference>
<sequence>MSFEEEFHGRVFGYRQEDLEVEMLNKESERDRGQSTLPS</sequence>
<protein>
    <submittedName>
        <fullName evidence="1">Uncharacterized protein</fullName>
    </submittedName>
</protein>
<gene>
    <name evidence="1" type="ORF">Slin15195_G053930</name>
</gene>